<proteinExistence type="predicted"/>
<dbReference type="InterPro" id="IPR006530">
    <property type="entry name" value="YD"/>
</dbReference>
<name>A0ABT2JJ65_9PSEU</name>
<organism evidence="3 4">
    <name type="scientific">Actinophytocola gossypii</name>
    <dbReference type="NCBI Taxonomy" id="2812003"/>
    <lineage>
        <taxon>Bacteria</taxon>
        <taxon>Bacillati</taxon>
        <taxon>Actinomycetota</taxon>
        <taxon>Actinomycetes</taxon>
        <taxon>Pseudonocardiales</taxon>
        <taxon>Pseudonocardiaceae</taxon>
    </lineage>
</organism>
<feature type="region of interest" description="Disordered" evidence="1">
    <location>
        <begin position="1"/>
        <end position="36"/>
    </location>
</feature>
<reference evidence="3 4" key="1">
    <citation type="submission" date="2021-02" db="EMBL/GenBank/DDBJ databases">
        <title>Actinophytocola xerophila sp. nov., isolated from soil of cotton cropping field.</title>
        <authorList>
            <person name="Huang R."/>
            <person name="Chen X."/>
            <person name="Ge X."/>
            <person name="Liu W."/>
        </authorList>
    </citation>
    <scope>NUCLEOTIDE SEQUENCE [LARGE SCALE GENOMIC DNA]</scope>
    <source>
        <strain evidence="3 4">S1-96</strain>
    </source>
</reference>
<dbReference type="Proteomes" id="UP001156441">
    <property type="component" value="Unassembled WGS sequence"/>
</dbReference>
<dbReference type="InterPro" id="IPR022385">
    <property type="entry name" value="Rhs_assc_core"/>
</dbReference>
<feature type="compositionally biased region" description="Polar residues" evidence="1">
    <location>
        <begin position="1"/>
        <end position="19"/>
    </location>
</feature>
<dbReference type="InterPro" id="IPR050708">
    <property type="entry name" value="T6SS_VgrG/RHS"/>
</dbReference>
<dbReference type="PANTHER" id="PTHR32305:SF15">
    <property type="entry name" value="PROTEIN RHSA-RELATED"/>
    <property type="match status" value="1"/>
</dbReference>
<dbReference type="PANTHER" id="PTHR32305">
    <property type="match status" value="1"/>
</dbReference>
<sequence>MKDFTNYNNPPDTPQTTVRRTGATPRCPGNGGNLTPRFTYDRNRLATAVTDGVTGSYNYDPFGRLDTVFSADQIVEHYAYDGFDRTTKHRTLDDTGAIVDTTYRYDPLDRTTSKTDHAGTADAKTTDFAYLGLTDKVVAEEIAGQLQRTYQYDAYGRRLTQNKKDTDGGGPEVAEDAFYGYNPHTDVETLTTSIGDTKATYGYTAYGNDDTEAFTGVDKPDAQQPGKEPFNYYRYTGKRFDPASGGYDMGFRDYQPGINRFTVRDTYNGAMADLNLTTNPWTGNRYSIAGGNPITGIEIDGHRYLLGDCVCGSTPQQIKHAVQAVEDAGAENEWIRENSPQSVDDPTQLASLWSAQYGATDRDFWRMGMGGGENACFGRKGCQEAWRHILDHPDDVAGAKRIAATYCLDHFEECGQEGEFEHAVNAHVETALFALLGLRLGASGGRAANTLGGYGNPMAIVPKGASMRRLTPSSTGGSQVGVEYKWVNKQGQTIRLRAHDADLTAPLGSNAASGPTYRIQVGGRYADAQGNLYPRGVHNPNSPNYDPAAANATHIPWPGGIPLPW</sequence>
<dbReference type="RefSeq" id="WP_260195847.1">
    <property type="nucleotide sequence ID" value="NZ_JAFFZE010000030.1"/>
</dbReference>
<dbReference type="NCBIfam" id="TIGR03696">
    <property type="entry name" value="Rhs_assc_core"/>
    <property type="match status" value="1"/>
</dbReference>
<accession>A0ABT2JJ65</accession>
<evidence type="ECO:0000256" key="1">
    <source>
        <dbReference type="SAM" id="MobiDB-lite"/>
    </source>
</evidence>
<evidence type="ECO:0000259" key="2">
    <source>
        <dbReference type="Pfam" id="PF15532"/>
    </source>
</evidence>
<protein>
    <recommendedName>
        <fullName evidence="2">Bacterial toxin 30 domain-containing protein</fullName>
    </recommendedName>
</protein>
<dbReference type="Pfam" id="PF15532">
    <property type="entry name" value="Ntox30"/>
    <property type="match status" value="1"/>
</dbReference>
<evidence type="ECO:0000313" key="3">
    <source>
        <dbReference type="EMBL" id="MCT2587923.1"/>
    </source>
</evidence>
<keyword evidence="4" id="KW-1185">Reference proteome</keyword>
<dbReference type="NCBIfam" id="TIGR01643">
    <property type="entry name" value="YD_repeat_2x"/>
    <property type="match status" value="1"/>
</dbReference>
<evidence type="ECO:0000313" key="4">
    <source>
        <dbReference type="Proteomes" id="UP001156441"/>
    </source>
</evidence>
<gene>
    <name evidence="3" type="ORF">JT362_32895</name>
</gene>
<dbReference type="InterPro" id="IPR029111">
    <property type="entry name" value="Ntox30"/>
</dbReference>
<comment type="caution">
    <text evidence="3">The sequence shown here is derived from an EMBL/GenBank/DDBJ whole genome shotgun (WGS) entry which is preliminary data.</text>
</comment>
<dbReference type="Gene3D" id="2.180.10.10">
    <property type="entry name" value="RHS repeat-associated core"/>
    <property type="match status" value="1"/>
</dbReference>
<feature type="domain" description="Bacterial toxin 30" evidence="2">
    <location>
        <begin position="456"/>
        <end position="558"/>
    </location>
</feature>
<dbReference type="EMBL" id="JAFFZE010000030">
    <property type="protein sequence ID" value="MCT2587923.1"/>
    <property type="molecule type" value="Genomic_DNA"/>
</dbReference>